<dbReference type="Gene3D" id="3.40.50.720">
    <property type="entry name" value="NAD(P)-binding Rossmann-like Domain"/>
    <property type="match status" value="1"/>
</dbReference>
<dbReference type="AlphaFoldDB" id="U1Y4L1"/>
<dbReference type="eggNOG" id="COG0451">
    <property type="taxonomic scope" value="Bacteria"/>
</dbReference>
<keyword evidence="4" id="KW-1185">Reference proteome</keyword>
<gene>
    <name evidence="3" type="ORF">HMPREF0083_04822</name>
</gene>
<comment type="caution">
    <text evidence="3">The sequence shown here is derived from an EMBL/GenBank/DDBJ whole genome shotgun (WGS) entry which is preliminary data.</text>
</comment>
<evidence type="ECO:0000313" key="4">
    <source>
        <dbReference type="Proteomes" id="UP000016511"/>
    </source>
</evidence>
<dbReference type="EMBL" id="AWSJ01000297">
    <property type="protein sequence ID" value="ERI07117.1"/>
    <property type="molecule type" value="Genomic_DNA"/>
</dbReference>
<dbReference type="PRINTS" id="PR01713">
    <property type="entry name" value="NUCEPIMERASE"/>
</dbReference>
<dbReference type="Proteomes" id="UP000016511">
    <property type="component" value="Unassembled WGS sequence"/>
</dbReference>
<proteinExistence type="predicted"/>
<evidence type="ECO:0000256" key="1">
    <source>
        <dbReference type="ARBA" id="ARBA00023027"/>
    </source>
</evidence>
<sequence>MGMSYNKHIPRSQSKREPMWDDSIANQPPYRIYNVGSHRPVPLLTFVETLEQALERKAIKEWLPMQLGDVKDTYADIGQLMRDTGYCLETSLKERLEAFVAWYRTIYI</sequence>
<organism evidence="3 4">
    <name type="scientific">Aneurinibacillus aneurinilyticus ATCC 12856</name>
    <dbReference type="NCBI Taxonomy" id="649747"/>
    <lineage>
        <taxon>Bacteria</taxon>
        <taxon>Bacillati</taxon>
        <taxon>Bacillota</taxon>
        <taxon>Bacilli</taxon>
        <taxon>Bacillales</taxon>
        <taxon>Paenibacillaceae</taxon>
        <taxon>Aneurinibacillus group</taxon>
        <taxon>Aneurinibacillus</taxon>
    </lineage>
</organism>
<keyword evidence="1" id="KW-0520">NAD</keyword>
<evidence type="ECO:0008006" key="5">
    <source>
        <dbReference type="Google" id="ProtNLM"/>
    </source>
</evidence>
<feature type="region of interest" description="Disordered" evidence="2">
    <location>
        <begin position="1"/>
        <end position="22"/>
    </location>
</feature>
<dbReference type="InterPro" id="IPR036291">
    <property type="entry name" value="NAD(P)-bd_dom_sf"/>
</dbReference>
<accession>U1Y4L1</accession>
<evidence type="ECO:0000313" key="3">
    <source>
        <dbReference type="EMBL" id="ERI07117.1"/>
    </source>
</evidence>
<dbReference type="PANTHER" id="PTHR43574">
    <property type="entry name" value="EPIMERASE-RELATED"/>
    <property type="match status" value="1"/>
</dbReference>
<protein>
    <recommendedName>
        <fullName evidence="5">NAD-dependent epimerase/dehydratase domain-containing protein</fullName>
    </recommendedName>
</protein>
<dbReference type="STRING" id="649747.HMPREF0083_04822"/>
<dbReference type="SUPFAM" id="SSF51735">
    <property type="entry name" value="NAD(P)-binding Rossmann-fold domains"/>
    <property type="match status" value="1"/>
</dbReference>
<dbReference type="PATRIC" id="fig|649747.3.peg.4341"/>
<evidence type="ECO:0000256" key="2">
    <source>
        <dbReference type="SAM" id="MobiDB-lite"/>
    </source>
</evidence>
<name>U1Y4L1_ANEAE</name>
<reference evidence="3 4" key="1">
    <citation type="submission" date="2013-08" db="EMBL/GenBank/DDBJ databases">
        <authorList>
            <person name="Weinstock G."/>
            <person name="Sodergren E."/>
            <person name="Wylie T."/>
            <person name="Fulton L."/>
            <person name="Fulton R."/>
            <person name="Fronick C."/>
            <person name="O'Laughlin M."/>
            <person name="Godfrey J."/>
            <person name="Miner T."/>
            <person name="Herter B."/>
            <person name="Appelbaum E."/>
            <person name="Cordes M."/>
            <person name="Lek S."/>
            <person name="Wollam A."/>
            <person name="Pepin K.H."/>
            <person name="Palsikar V.B."/>
            <person name="Mitreva M."/>
            <person name="Wilson R.K."/>
        </authorList>
    </citation>
    <scope>NUCLEOTIDE SEQUENCE [LARGE SCALE GENOMIC DNA]</scope>
    <source>
        <strain evidence="3 4">ATCC 12856</strain>
    </source>
</reference>
<dbReference type="HOGENOM" id="CLU_2191500_0_0_9"/>